<dbReference type="PROSITE" id="PS50041">
    <property type="entry name" value="C_TYPE_LECTIN_2"/>
    <property type="match status" value="1"/>
</dbReference>
<name>A0A7E4V3N1_PANRE</name>
<reference evidence="3" key="2">
    <citation type="submission" date="2020-10" db="UniProtKB">
        <authorList>
            <consortium name="WormBaseParasite"/>
        </authorList>
    </citation>
    <scope>IDENTIFICATION</scope>
</reference>
<keyword evidence="2" id="KW-1185">Reference proteome</keyword>
<dbReference type="InterPro" id="IPR016186">
    <property type="entry name" value="C-type_lectin-like/link_sf"/>
</dbReference>
<dbReference type="AlphaFoldDB" id="A0A7E4V3N1"/>
<evidence type="ECO:0000259" key="1">
    <source>
        <dbReference type="PROSITE" id="PS50041"/>
    </source>
</evidence>
<evidence type="ECO:0000313" key="3">
    <source>
        <dbReference type="WBParaSite" id="Pan_g16157.t1"/>
    </source>
</evidence>
<dbReference type="Gene3D" id="3.10.100.10">
    <property type="entry name" value="Mannose-Binding Protein A, subunit A"/>
    <property type="match status" value="1"/>
</dbReference>
<organism evidence="2 3">
    <name type="scientific">Panagrellus redivivus</name>
    <name type="common">Microworm</name>
    <dbReference type="NCBI Taxonomy" id="6233"/>
    <lineage>
        <taxon>Eukaryota</taxon>
        <taxon>Metazoa</taxon>
        <taxon>Ecdysozoa</taxon>
        <taxon>Nematoda</taxon>
        <taxon>Chromadorea</taxon>
        <taxon>Rhabditida</taxon>
        <taxon>Tylenchina</taxon>
        <taxon>Panagrolaimomorpha</taxon>
        <taxon>Panagrolaimoidea</taxon>
        <taxon>Panagrolaimidae</taxon>
        <taxon>Panagrellus</taxon>
    </lineage>
</organism>
<accession>A0A7E4V3N1</accession>
<sequence length="128" mass="15274">MQSLDNTDCKDGWTKQRFCVKVYCYKRLDVGNNFQDFERTVENDYCHSYEPESHLASIHCIKEHYFAQNFSAKTLLGLHIPFKFHNDPFDVKNFKWTDGTDVDFVGWNRFSLPEFDGQYAPLFPKKQW</sequence>
<proteinExistence type="predicted"/>
<evidence type="ECO:0000313" key="2">
    <source>
        <dbReference type="Proteomes" id="UP000492821"/>
    </source>
</evidence>
<dbReference type="WBParaSite" id="Pan_g16157.t1">
    <property type="protein sequence ID" value="Pan_g16157.t1"/>
    <property type="gene ID" value="Pan_g16157"/>
</dbReference>
<reference evidence="2" key="1">
    <citation type="journal article" date="2013" name="Genetics">
        <title>The draft genome and transcriptome of Panagrellus redivivus are shaped by the harsh demands of a free-living lifestyle.</title>
        <authorList>
            <person name="Srinivasan J."/>
            <person name="Dillman A.R."/>
            <person name="Macchietto M.G."/>
            <person name="Heikkinen L."/>
            <person name="Lakso M."/>
            <person name="Fracchia K.M."/>
            <person name="Antoshechkin I."/>
            <person name="Mortazavi A."/>
            <person name="Wong G."/>
            <person name="Sternberg P.W."/>
        </authorList>
    </citation>
    <scope>NUCLEOTIDE SEQUENCE [LARGE SCALE GENOMIC DNA]</scope>
    <source>
        <strain evidence="2">MT8872</strain>
    </source>
</reference>
<dbReference type="Proteomes" id="UP000492821">
    <property type="component" value="Unassembled WGS sequence"/>
</dbReference>
<feature type="domain" description="C-type lectin" evidence="1">
    <location>
        <begin position="45"/>
        <end position="128"/>
    </location>
</feature>
<protein>
    <submittedName>
        <fullName evidence="3">C-type lectin domain-containing protein</fullName>
    </submittedName>
</protein>
<dbReference type="SUPFAM" id="SSF56436">
    <property type="entry name" value="C-type lectin-like"/>
    <property type="match status" value="1"/>
</dbReference>
<dbReference type="InterPro" id="IPR001304">
    <property type="entry name" value="C-type_lectin-like"/>
</dbReference>
<dbReference type="InterPro" id="IPR016187">
    <property type="entry name" value="CTDL_fold"/>
</dbReference>